<dbReference type="AlphaFoldDB" id="A0AAV4AND2"/>
<gene>
    <name evidence="2" type="ORF">PoB_003917600</name>
</gene>
<comment type="caution">
    <text evidence="2">The sequence shown here is derived from an EMBL/GenBank/DDBJ whole genome shotgun (WGS) entry which is preliminary data.</text>
</comment>
<organism evidence="2 3">
    <name type="scientific">Plakobranchus ocellatus</name>
    <dbReference type="NCBI Taxonomy" id="259542"/>
    <lineage>
        <taxon>Eukaryota</taxon>
        <taxon>Metazoa</taxon>
        <taxon>Spiralia</taxon>
        <taxon>Lophotrochozoa</taxon>
        <taxon>Mollusca</taxon>
        <taxon>Gastropoda</taxon>
        <taxon>Heterobranchia</taxon>
        <taxon>Euthyneura</taxon>
        <taxon>Panpulmonata</taxon>
        <taxon>Sacoglossa</taxon>
        <taxon>Placobranchoidea</taxon>
        <taxon>Plakobranchidae</taxon>
        <taxon>Plakobranchus</taxon>
    </lineage>
</organism>
<keyword evidence="3" id="KW-1185">Reference proteome</keyword>
<evidence type="ECO:0008006" key="4">
    <source>
        <dbReference type="Google" id="ProtNLM"/>
    </source>
</evidence>
<name>A0AAV4AND2_9GAST</name>
<feature type="region of interest" description="Disordered" evidence="1">
    <location>
        <begin position="1"/>
        <end position="21"/>
    </location>
</feature>
<reference evidence="2 3" key="1">
    <citation type="journal article" date="2021" name="Elife">
        <title>Chloroplast acquisition without the gene transfer in kleptoplastic sea slugs, Plakobranchus ocellatus.</title>
        <authorList>
            <person name="Maeda T."/>
            <person name="Takahashi S."/>
            <person name="Yoshida T."/>
            <person name="Shimamura S."/>
            <person name="Takaki Y."/>
            <person name="Nagai Y."/>
            <person name="Toyoda A."/>
            <person name="Suzuki Y."/>
            <person name="Arimoto A."/>
            <person name="Ishii H."/>
            <person name="Satoh N."/>
            <person name="Nishiyama T."/>
            <person name="Hasebe M."/>
            <person name="Maruyama T."/>
            <person name="Minagawa J."/>
            <person name="Obokata J."/>
            <person name="Shigenobu S."/>
        </authorList>
    </citation>
    <scope>NUCLEOTIDE SEQUENCE [LARGE SCALE GENOMIC DNA]</scope>
</reference>
<accession>A0AAV4AND2</accession>
<evidence type="ECO:0000313" key="2">
    <source>
        <dbReference type="EMBL" id="GFO12671.1"/>
    </source>
</evidence>
<sequence>MKPRYVQSQSLTRTAAPTKTLQRYSSQEGKTVFSQIWASLPAKPLLGESWQMIKIKSLLPLVLDKQCRQSTRVGAPRLTQEYNGIRHHKFDSTWSGNSGRFDPTANCSRWFMLHNGPVAYCLTHL</sequence>
<proteinExistence type="predicted"/>
<dbReference type="Proteomes" id="UP000735302">
    <property type="component" value="Unassembled WGS sequence"/>
</dbReference>
<dbReference type="EMBL" id="BLXT01004445">
    <property type="protein sequence ID" value="GFO12671.1"/>
    <property type="molecule type" value="Genomic_DNA"/>
</dbReference>
<evidence type="ECO:0000256" key="1">
    <source>
        <dbReference type="SAM" id="MobiDB-lite"/>
    </source>
</evidence>
<evidence type="ECO:0000313" key="3">
    <source>
        <dbReference type="Proteomes" id="UP000735302"/>
    </source>
</evidence>
<protein>
    <recommendedName>
        <fullName evidence="4">Glutamine amidotransferase type-2 domain-containing protein</fullName>
    </recommendedName>
</protein>